<dbReference type="InterPro" id="IPR050313">
    <property type="entry name" value="Carb_Metab_HTH_regulators"/>
</dbReference>
<evidence type="ECO:0000313" key="6">
    <source>
        <dbReference type="Proteomes" id="UP000234748"/>
    </source>
</evidence>
<protein>
    <submittedName>
        <fullName evidence="5">DeoR family transcriptional regulator</fullName>
    </submittedName>
</protein>
<dbReference type="InterPro" id="IPR001034">
    <property type="entry name" value="DeoR_HTH"/>
</dbReference>
<dbReference type="RefSeq" id="WP_101642861.1">
    <property type="nucleotide sequence ID" value="NZ_PGUY01000040.1"/>
</dbReference>
<keyword evidence="3" id="KW-0804">Transcription</keyword>
<evidence type="ECO:0000256" key="1">
    <source>
        <dbReference type="ARBA" id="ARBA00023015"/>
    </source>
</evidence>
<keyword evidence="2" id="KW-0238">DNA-binding</keyword>
<dbReference type="Gene3D" id="3.40.50.1360">
    <property type="match status" value="1"/>
</dbReference>
<dbReference type="OrthoDB" id="9797223at2"/>
<dbReference type="SUPFAM" id="SSF100950">
    <property type="entry name" value="NagB/RpiA/CoA transferase-like"/>
    <property type="match status" value="1"/>
</dbReference>
<gene>
    <name evidence="5" type="ORF">CUU66_13075</name>
</gene>
<evidence type="ECO:0000256" key="2">
    <source>
        <dbReference type="ARBA" id="ARBA00023125"/>
    </source>
</evidence>
<keyword evidence="1" id="KW-0805">Transcription regulation</keyword>
<dbReference type="InterPro" id="IPR014036">
    <property type="entry name" value="DeoR-like_C"/>
</dbReference>
<dbReference type="InterPro" id="IPR036388">
    <property type="entry name" value="WH-like_DNA-bd_sf"/>
</dbReference>
<dbReference type="SMART" id="SM01134">
    <property type="entry name" value="DeoRC"/>
    <property type="match status" value="1"/>
</dbReference>
<keyword evidence="6" id="KW-1185">Reference proteome</keyword>
<sequence>MLADERHQFIISMLKQQGTIKLTDLIDQLHVSEATLRRDLAQLEKKKLLKRVHGGAALLQRKGFELGINEKINQSPAEKREIARIAASFVHEGDCLYLDAGTTVSEMIPYLKEKNVTVLTNGLMHLSRLAENEIKTLIVGGQVKVSTNAIVGSGAVGFLAQYRFDKCFLGMNGIHSVLGLTTPDPEEALLKKTAMGLSSECFVLADSSKLNEATFAKVGDVTDAVIITDSNNESALEDFRKNSKIKVVTP</sequence>
<dbReference type="PANTHER" id="PTHR30363:SF56">
    <property type="entry name" value="TRANSCRIPTIONAL REGULATOR, DEOR FAMILY"/>
    <property type="match status" value="1"/>
</dbReference>
<dbReference type="GO" id="GO:0003677">
    <property type="term" value="F:DNA binding"/>
    <property type="evidence" value="ECO:0007669"/>
    <property type="project" value="UniProtKB-KW"/>
</dbReference>
<dbReference type="PRINTS" id="PR00037">
    <property type="entry name" value="HTHLACR"/>
</dbReference>
<dbReference type="PROSITE" id="PS00894">
    <property type="entry name" value="HTH_DEOR_1"/>
    <property type="match status" value="1"/>
</dbReference>
<comment type="caution">
    <text evidence="5">The sequence shown here is derived from an EMBL/GenBank/DDBJ whole genome shotgun (WGS) entry which is preliminary data.</text>
</comment>
<dbReference type="InterPro" id="IPR036390">
    <property type="entry name" value="WH_DNA-bd_sf"/>
</dbReference>
<evidence type="ECO:0000259" key="4">
    <source>
        <dbReference type="PROSITE" id="PS51000"/>
    </source>
</evidence>
<accession>A0A2N5M4Z6</accession>
<dbReference type="Gene3D" id="1.10.10.10">
    <property type="entry name" value="Winged helix-like DNA-binding domain superfamily/Winged helix DNA-binding domain"/>
    <property type="match status" value="1"/>
</dbReference>
<organism evidence="5 6">
    <name type="scientific">Peribacillus deserti</name>
    <dbReference type="NCBI Taxonomy" id="673318"/>
    <lineage>
        <taxon>Bacteria</taxon>
        <taxon>Bacillati</taxon>
        <taxon>Bacillota</taxon>
        <taxon>Bacilli</taxon>
        <taxon>Bacillales</taxon>
        <taxon>Bacillaceae</taxon>
        <taxon>Peribacillus</taxon>
    </lineage>
</organism>
<proteinExistence type="predicted"/>
<reference evidence="5 6" key="1">
    <citation type="submission" date="2017-11" db="EMBL/GenBank/DDBJ databases">
        <title>Comparitive Functional Genomics of Dry Heat Resistant strains isolated from the Viking Spacecraft.</title>
        <authorList>
            <person name="Seuylemezian A."/>
            <person name="Cooper K."/>
            <person name="Vaishampayan P."/>
        </authorList>
    </citation>
    <scope>NUCLEOTIDE SEQUENCE [LARGE SCALE GENOMIC DNA]</scope>
    <source>
        <strain evidence="5 6">V1-29</strain>
    </source>
</reference>
<evidence type="ECO:0000313" key="5">
    <source>
        <dbReference type="EMBL" id="PLT29430.1"/>
    </source>
</evidence>
<dbReference type="InterPro" id="IPR018356">
    <property type="entry name" value="Tscrpt_reg_HTH_DeoR_CS"/>
</dbReference>
<dbReference type="InterPro" id="IPR037171">
    <property type="entry name" value="NagB/RpiA_transferase-like"/>
</dbReference>
<dbReference type="SUPFAM" id="SSF46785">
    <property type="entry name" value="Winged helix' DNA-binding domain"/>
    <property type="match status" value="1"/>
</dbReference>
<dbReference type="Pfam" id="PF08220">
    <property type="entry name" value="HTH_DeoR"/>
    <property type="match status" value="1"/>
</dbReference>
<dbReference type="PANTHER" id="PTHR30363">
    <property type="entry name" value="HTH-TYPE TRANSCRIPTIONAL REGULATOR SRLR-RELATED"/>
    <property type="match status" value="1"/>
</dbReference>
<dbReference type="Proteomes" id="UP000234748">
    <property type="component" value="Unassembled WGS sequence"/>
</dbReference>
<dbReference type="GO" id="GO:0003700">
    <property type="term" value="F:DNA-binding transcription factor activity"/>
    <property type="evidence" value="ECO:0007669"/>
    <property type="project" value="InterPro"/>
</dbReference>
<name>A0A2N5M4Z6_9BACI</name>
<evidence type="ECO:0000256" key="3">
    <source>
        <dbReference type="ARBA" id="ARBA00023163"/>
    </source>
</evidence>
<feature type="domain" description="HTH deoR-type" evidence="4">
    <location>
        <begin position="3"/>
        <end position="58"/>
    </location>
</feature>
<dbReference type="EMBL" id="PGUY01000040">
    <property type="protein sequence ID" value="PLT29430.1"/>
    <property type="molecule type" value="Genomic_DNA"/>
</dbReference>
<dbReference type="Pfam" id="PF00455">
    <property type="entry name" value="DeoRC"/>
    <property type="match status" value="1"/>
</dbReference>
<dbReference type="AlphaFoldDB" id="A0A2N5M4Z6"/>
<dbReference type="SMART" id="SM00420">
    <property type="entry name" value="HTH_DEOR"/>
    <property type="match status" value="1"/>
</dbReference>
<dbReference type="PROSITE" id="PS51000">
    <property type="entry name" value="HTH_DEOR_2"/>
    <property type="match status" value="1"/>
</dbReference>